<proteinExistence type="predicted"/>
<gene>
    <name evidence="2" type="ORF">TNIN_53541</name>
</gene>
<sequence>MKLPQKLSPSGCPTFGGRLVHSFACCVPASLPSEPVGVRNQASGGGASQQKVRPEKGRQFNKIAVRGVNFSPSGHLDSLHTIRSLPVTVALSFTEASISRATIAQF</sequence>
<accession>A0A8X7CRH0</accession>
<evidence type="ECO:0000313" key="2">
    <source>
        <dbReference type="EMBL" id="GFY75680.1"/>
    </source>
</evidence>
<dbReference type="EMBL" id="BMAV01021559">
    <property type="protein sequence ID" value="GFY75680.1"/>
    <property type="molecule type" value="Genomic_DNA"/>
</dbReference>
<evidence type="ECO:0000256" key="1">
    <source>
        <dbReference type="SAM" id="MobiDB-lite"/>
    </source>
</evidence>
<protein>
    <submittedName>
        <fullName evidence="2">Uncharacterized protein</fullName>
    </submittedName>
</protein>
<keyword evidence="3" id="KW-1185">Reference proteome</keyword>
<comment type="caution">
    <text evidence="2">The sequence shown here is derived from an EMBL/GenBank/DDBJ whole genome shotgun (WGS) entry which is preliminary data.</text>
</comment>
<evidence type="ECO:0000313" key="3">
    <source>
        <dbReference type="Proteomes" id="UP000886998"/>
    </source>
</evidence>
<organism evidence="2 3">
    <name type="scientific">Trichonephila inaurata madagascariensis</name>
    <dbReference type="NCBI Taxonomy" id="2747483"/>
    <lineage>
        <taxon>Eukaryota</taxon>
        <taxon>Metazoa</taxon>
        <taxon>Ecdysozoa</taxon>
        <taxon>Arthropoda</taxon>
        <taxon>Chelicerata</taxon>
        <taxon>Arachnida</taxon>
        <taxon>Araneae</taxon>
        <taxon>Araneomorphae</taxon>
        <taxon>Entelegynae</taxon>
        <taxon>Araneoidea</taxon>
        <taxon>Nephilidae</taxon>
        <taxon>Trichonephila</taxon>
        <taxon>Trichonephila inaurata</taxon>
    </lineage>
</organism>
<dbReference type="AlphaFoldDB" id="A0A8X7CRH0"/>
<reference evidence="2" key="1">
    <citation type="submission" date="2020-08" db="EMBL/GenBank/DDBJ databases">
        <title>Multicomponent nature underlies the extraordinary mechanical properties of spider dragline silk.</title>
        <authorList>
            <person name="Kono N."/>
            <person name="Nakamura H."/>
            <person name="Mori M."/>
            <person name="Yoshida Y."/>
            <person name="Ohtoshi R."/>
            <person name="Malay A.D."/>
            <person name="Moran D.A.P."/>
            <person name="Tomita M."/>
            <person name="Numata K."/>
            <person name="Arakawa K."/>
        </authorList>
    </citation>
    <scope>NUCLEOTIDE SEQUENCE</scope>
</reference>
<dbReference type="Proteomes" id="UP000886998">
    <property type="component" value="Unassembled WGS sequence"/>
</dbReference>
<feature type="region of interest" description="Disordered" evidence="1">
    <location>
        <begin position="37"/>
        <end position="58"/>
    </location>
</feature>
<name>A0A8X7CRH0_9ARAC</name>